<feature type="region of interest" description="Disordered" evidence="1">
    <location>
        <begin position="42"/>
        <end position="67"/>
    </location>
</feature>
<gene>
    <name evidence="3" type="ORF">UFOPK2761_01042</name>
</gene>
<evidence type="ECO:0000313" key="3">
    <source>
        <dbReference type="EMBL" id="CAB4737853.1"/>
    </source>
</evidence>
<evidence type="ECO:0000259" key="2">
    <source>
        <dbReference type="Pfam" id="PF07995"/>
    </source>
</evidence>
<feature type="region of interest" description="Disordered" evidence="1">
    <location>
        <begin position="1"/>
        <end position="20"/>
    </location>
</feature>
<evidence type="ECO:0000256" key="1">
    <source>
        <dbReference type="SAM" id="MobiDB-lite"/>
    </source>
</evidence>
<accession>A0A6J6SSU0</accession>
<dbReference type="PANTHER" id="PTHR19328">
    <property type="entry name" value="HEDGEHOG-INTERACTING PROTEIN"/>
    <property type="match status" value="1"/>
</dbReference>
<dbReference type="EMBL" id="CAEZYQ010000006">
    <property type="protein sequence ID" value="CAB4737853.1"/>
    <property type="molecule type" value="Genomic_DNA"/>
</dbReference>
<protein>
    <submittedName>
        <fullName evidence="3">Unannotated protein</fullName>
    </submittedName>
</protein>
<dbReference type="Gene3D" id="2.120.10.30">
    <property type="entry name" value="TolB, C-terminal domain"/>
    <property type="match status" value="1"/>
</dbReference>
<dbReference type="InterPro" id="IPR011041">
    <property type="entry name" value="Quinoprot_gluc/sorb_DH_b-prop"/>
</dbReference>
<proteinExistence type="predicted"/>
<dbReference type="PANTHER" id="PTHR19328:SF13">
    <property type="entry name" value="HIPL1 PROTEIN"/>
    <property type="match status" value="1"/>
</dbReference>
<dbReference type="AlphaFoldDB" id="A0A6J6SSU0"/>
<dbReference type="InterPro" id="IPR011042">
    <property type="entry name" value="6-blade_b-propeller_TolB-like"/>
</dbReference>
<organism evidence="3">
    <name type="scientific">freshwater metagenome</name>
    <dbReference type="NCBI Taxonomy" id="449393"/>
    <lineage>
        <taxon>unclassified sequences</taxon>
        <taxon>metagenomes</taxon>
        <taxon>ecological metagenomes</taxon>
    </lineage>
</organism>
<dbReference type="Pfam" id="PF07995">
    <property type="entry name" value="GSDH"/>
    <property type="match status" value="1"/>
</dbReference>
<name>A0A6J6SSU0_9ZZZZ</name>
<dbReference type="SUPFAM" id="SSF50952">
    <property type="entry name" value="Soluble quinoprotein glucose dehydrogenase"/>
    <property type="match status" value="1"/>
</dbReference>
<dbReference type="InterPro" id="IPR012938">
    <property type="entry name" value="Glc/Sorbosone_DH"/>
</dbReference>
<feature type="domain" description="Glucose/Sorbosone dehydrogenase" evidence="2">
    <location>
        <begin position="81"/>
        <end position="408"/>
    </location>
</feature>
<feature type="compositionally biased region" description="Basic residues" evidence="1">
    <location>
        <begin position="11"/>
        <end position="20"/>
    </location>
</feature>
<sequence length="417" mass="44922">MRPIRHLAQQPHHRRPSTAGRRRLGALLAAGLLLGTAACSTGSDAADTSDGGGVGATSGTRPADAGRAVPGLRVEVLADGLDHPWDVKPIGGGRLLLTQRDRATVSLWEDGEVRTLDFPSEDVWVSGETGLLGLEVDPDVRRNGRFWTCQGATTQGGGHDVRVMAWQLSDDLRSVERRGVLLKGLPATSGRHGGCRLLVARDGSLLVGTGDAAVGSHPRDLTSLGGKVLRLDRTTGKPWPGNPFVDADNKRQRYVFTYGHRNVQGLAQRADGSLWSVEHGSSRDDEVNRLVKGGDHGWHPVPGYDESVPMTDQSLPGRQREATWRSGDPTIAPGGATFVAGKKWGGLRGTLAMAVLKDQRVQFLKFDASGRLKNVRIPDELREHGRIRQVVRAPGNDLLVLTDNGDGRDVMLRVSPR</sequence>
<reference evidence="3" key="1">
    <citation type="submission" date="2020-05" db="EMBL/GenBank/DDBJ databases">
        <authorList>
            <person name="Chiriac C."/>
            <person name="Salcher M."/>
            <person name="Ghai R."/>
            <person name="Kavagutti S V."/>
        </authorList>
    </citation>
    <scope>NUCLEOTIDE SEQUENCE</scope>
</reference>